<dbReference type="Pfam" id="PF00535">
    <property type="entry name" value="Glycos_transf_2"/>
    <property type="match status" value="1"/>
</dbReference>
<evidence type="ECO:0000256" key="3">
    <source>
        <dbReference type="ARBA" id="ARBA00022679"/>
    </source>
</evidence>
<dbReference type="GO" id="GO:0016757">
    <property type="term" value="F:glycosyltransferase activity"/>
    <property type="evidence" value="ECO:0007669"/>
    <property type="project" value="UniProtKB-KW"/>
</dbReference>
<dbReference type="PANTHER" id="PTHR43179">
    <property type="entry name" value="RHAMNOSYLTRANSFERASE WBBL"/>
    <property type="match status" value="1"/>
</dbReference>
<dbReference type="PANTHER" id="PTHR43179:SF12">
    <property type="entry name" value="GALACTOFURANOSYLTRANSFERASE GLFT2"/>
    <property type="match status" value="1"/>
</dbReference>
<dbReference type="SUPFAM" id="SSF53448">
    <property type="entry name" value="Nucleotide-diphospho-sugar transferases"/>
    <property type="match status" value="1"/>
</dbReference>
<dbReference type="Proteomes" id="UP000190367">
    <property type="component" value="Unassembled WGS sequence"/>
</dbReference>
<evidence type="ECO:0000256" key="1">
    <source>
        <dbReference type="ARBA" id="ARBA00006739"/>
    </source>
</evidence>
<feature type="domain" description="Glycosyltransferase 2-like" evidence="4">
    <location>
        <begin position="13"/>
        <end position="186"/>
    </location>
</feature>
<evidence type="ECO:0000313" key="6">
    <source>
        <dbReference type="Proteomes" id="UP000190367"/>
    </source>
</evidence>
<dbReference type="RefSeq" id="WP_078672996.1">
    <property type="nucleotide sequence ID" value="NZ_FUWZ01000007.1"/>
</dbReference>
<organism evidence="5 6">
    <name type="scientific">Chitinophaga eiseniae</name>
    <dbReference type="NCBI Taxonomy" id="634771"/>
    <lineage>
        <taxon>Bacteria</taxon>
        <taxon>Pseudomonadati</taxon>
        <taxon>Bacteroidota</taxon>
        <taxon>Chitinophagia</taxon>
        <taxon>Chitinophagales</taxon>
        <taxon>Chitinophagaceae</taxon>
        <taxon>Chitinophaga</taxon>
    </lineage>
</organism>
<name>A0A1T4U066_9BACT</name>
<gene>
    <name evidence="5" type="ORF">SAMN04488128_107179</name>
</gene>
<evidence type="ECO:0000256" key="2">
    <source>
        <dbReference type="ARBA" id="ARBA00022676"/>
    </source>
</evidence>
<dbReference type="CDD" id="cd04186">
    <property type="entry name" value="GT_2_like_c"/>
    <property type="match status" value="1"/>
</dbReference>
<keyword evidence="2" id="KW-0328">Glycosyltransferase</keyword>
<keyword evidence="3" id="KW-0808">Transferase</keyword>
<comment type="similarity">
    <text evidence="1">Belongs to the glycosyltransferase 2 family.</text>
</comment>
<proteinExistence type="inferred from homology"/>
<evidence type="ECO:0000313" key="5">
    <source>
        <dbReference type="EMBL" id="SKA46060.1"/>
    </source>
</evidence>
<dbReference type="InterPro" id="IPR029044">
    <property type="entry name" value="Nucleotide-diphossugar_trans"/>
</dbReference>
<dbReference type="EMBL" id="FUWZ01000007">
    <property type="protein sequence ID" value="SKA46060.1"/>
    <property type="molecule type" value="Genomic_DNA"/>
</dbReference>
<keyword evidence="6" id="KW-1185">Reference proteome</keyword>
<protein>
    <recommendedName>
        <fullName evidence="4">Glycosyltransferase 2-like domain-containing protein</fullName>
    </recommendedName>
</protein>
<reference evidence="6" key="1">
    <citation type="submission" date="2017-02" db="EMBL/GenBank/DDBJ databases">
        <authorList>
            <person name="Varghese N."/>
            <person name="Submissions S."/>
        </authorList>
    </citation>
    <scope>NUCLEOTIDE SEQUENCE [LARGE SCALE GENOMIC DNA]</scope>
    <source>
        <strain evidence="6">DSM 22224</strain>
    </source>
</reference>
<dbReference type="OrthoDB" id="9771846at2"/>
<dbReference type="InterPro" id="IPR001173">
    <property type="entry name" value="Glyco_trans_2-like"/>
</dbReference>
<dbReference type="Gene3D" id="3.90.550.10">
    <property type="entry name" value="Spore Coat Polysaccharide Biosynthesis Protein SpsA, Chain A"/>
    <property type="match status" value="1"/>
</dbReference>
<accession>A0A1T4U066</accession>
<sequence length="308" mass="35193">MQPENNISSPLVSIVTVNYNNSAVTCDLLHSLVKNSYRNIEVIVVDNASKEDPTDSLKAAYPDVQVICSPVNKGFAGGNNLGVKAARGQYLFLVNNDTEFTDGLIEGLLEIFAQYPDAGVVSPKFHYYFHKGTLEYAGYRAVDIFTGRNSMIGCKEEDNGQYDTVAETNYAHGGAMMISRAALDKVGLMPELYFLYYEEFDWCEQFKRHGYKIYYQYKSLIYHKESMTTGKNSPLKTYYITRNRLLFMRRNVKLPARLVFMAYFTLMTVPKNTLQFVLKRESAHLKAFWKGIMWNLTHLKRNTDPCAA</sequence>
<evidence type="ECO:0000259" key="4">
    <source>
        <dbReference type="Pfam" id="PF00535"/>
    </source>
</evidence>
<dbReference type="AlphaFoldDB" id="A0A1T4U066"/>
<dbReference type="STRING" id="634771.SAMN04488128_107179"/>